<gene>
    <name evidence="3" type="ORF">A2777_01350</name>
</gene>
<feature type="domain" description="Glucose/Sorbosone dehydrogenase" evidence="2">
    <location>
        <begin position="50"/>
        <end position="353"/>
    </location>
</feature>
<evidence type="ECO:0000256" key="1">
    <source>
        <dbReference type="SAM" id="MobiDB-lite"/>
    </source>
</evidence>
<comment type="caution">
    <text evidence="3">The sequence shown here is derived from an EMBL/GenBank/DDBJ whole genome shotgun (WGS) entry which is preliminary data.</text>
</comment>
<feature type="compositionally biased region" description="Basic and acidic residues" evidence="1">
    <location>
        <begin position="350"/>
        <end position="364"/>
    </location>
</feature>
<organism evidence="3 4">
    <name type="scientific">Candidatus Gottesmanbacteria bacterium RIFCSPHIGHO2_01_FULL_40_15</name>
    <dbReference type="NCBI Taxonomy" id="1798376"/>
    <lineage>
        <taxon>Bacteria</taxon>
        <taxon>Candidatus Gottesmaniibacteriota</taxon>
    </lineage>
</organism>
<evidence type="ECO:0000313" key="3">
    <source>
        <dbReference type="EMBL" id="OGG08017.1"/>
    </source>
</evidence>
<dbReference type="InterPro" id="IPR011042">
    <property type="entry name" value="6-blade_b-propeller_TolB-like"/>
</dbReference>
<sequence>MKKILIILFIVTGGILFYFSQSNKAQPTPQKNQSGSVPELPAVTVIAENLETPWAIAFLPDGSMLVTERPGRVKLIDLNGNLEATLVAELNHVREIGEGGLLGIAIHPEFTLNNYVYLYYTYTGDGNNTLNRVVRMKYTGKRLSDEEIIVDGIPGEANHNGGRIKFGPDNNLYIATGDAQNPSQAQNVKLLAGKILRTTDEGVPVKGNSYENAVYSYGHRNVQGFDWDSKGNLWATEHGRSGTLSGFDELNFIENGINYGWPDIQGNENREGMRPPKRHSGASTTWAPAGAAFIDNSLFFGGLRGLTLYEAKIENDSVTAIIEHFKGDFGRLRETIRGPDGMLYISTSNRDGRGEPDETDDKIIRINPTKT</sequence>
<dbReference type="AlphaFoldDB" id="A0A1F5Z769"/>
<dbReference type="Gene3D" id="2.120.10.30">
    <property type="entry name" value="TolB, C-terminal domain"/>
    <property type="match status" value="1"/>
</dbReference>
<feature type="region of interest" description="Disordered" evidence="1">
    <location>
        <begin position="343"/>
        <end position="371"/>
    </location>
</feature>
<dbReference type="EMBL" id="MFJF01000005">
    <property type="protein sequence ID" value="OGG08017.1"/>
    <property type="molecule type" value="Genomic_DNA"/>
</dbReference>
<dbReference type="Proteomes" id="UP000177354">
    <property type="component" value="Unassembled WGS sequence"/>
</dbReference>
<dbReference type="Pfam" id="PF07995">
    <property type="entry name" value="GSDH"/>
    <property type="match status" value="1"/>
</dbReference>
<dbReference type="InterPro" id="IPR011041">
    <property type="entry name" value="Quinoprot_gluc/sorb_DH_b-prop"/>
</dbReference>
<dbReference type="InterPro" id="IPR012938">
    <property type="entry name" value="Glc/Sorbosone_DH"/>
</dbReference>
<dbReference type="PANTHER" id="PTHR19328">
    <property type="entry name" value="HEDGEHOG-INTERACTING PROTEIN"/>
    <property type="match status" value="1"/>
</dbReference>
<name>A0A1F5Z769_9BACT</name>
<dbReference type="PANTHER" id="PTHR19328:SF13">
    <property type="entry name" value="HIPL1 PROTEIN"/>
    <property type="match status" value="1"/>
</dbReference>
<dbReference type="SUPFAM" id="SSF50952">
    <property type="entry name" value="Soluble quinoprotein glucose dehydrogenase"/>
    <property type="match status" value="1"/>
</dbReference>
<evidence type="ECO:0000313" key="4">
    <source>
        <dbReference type="Proteomes" id="UP000177354"/>
    </source>
</evidence>
<proteinExistence type="predicted"/>
<accession>A0A1F5Z769</accession>
<reference evidence="3 4" key="1">
    <citation type="journal article" date="2016" name="Nat. Commun.">
        <title>Thousands of microbial genomes shed light on interconnected biogeochemical processes in an aquifer system.</title>
        <authorList>
            <person name="Anantharaman K."/>
            <person name="Brown C.T."/>
            <person name="Hug L.A."/>
            <person name="Sharon I."/>
            <person name="Castelle C.J."/>
            <person name="Probst A.J."/>
            <person name="Thomas B.C."/>
            <person name="Singh A."/>
            <person name="Wilkins M.J."/>
            <person name="Karaoz U."/>
            <person name="Brodie E.L."/>
            <person name="Williams K.H."/>
            <person name="Hubbard S.S."/>
            <person name="Banfield J.F."/>
        </authorList>
    </citation>
    <scope>NUCLEOTIDE SEQUENCE [LARGE SCALE GENOMIC DNA]</scope>
</reference>
<protein>
    <recommendedName>
        <fullName evidence="2">Glucose/Sorbosone dehydrogenase domain-containing protein</fullName>
    </recommendedName>
</protein>
<evidence type="ECO:0000259" key="2">
    <source>
        <dbReference type="Pfam" id="PF07995"/>
    </source>
</evidence>